<dbReference type="AlphaFoldDB" id="A0ABD1NLJ2"/>
<dbReference type="PANTHER" id="PTHR11926">
    <property type="entry name" value="GLUCOSYL/GLUCURONOSYL TRANSFERASES"/>
    <property type="match status" value="1"/>
</dbReference>
<keyword evidence="4" id="KW-1185">Reference proteome</keyword>
<comment type="similarity">
    <text evidence="1">Belongs to the UDP-glycosyltransferase family.</text>
</comment>
<name>A0ABD1NLJ2_9FABA</name>
<dbReference type="PANTHER" id="PTHR11926:SF1392">
    <property type="entry name" value="GLYCOSYLTRANSFERASE"/>
    <property type="match status" value="1"/>
</dbReference>
<comment type="caution">
    <text evidence="3">The sequence shown here is derived from an EMBL/GenBank/DDBJ whole genome shotgun (WGS) entry which is preliminary data.</text>
</comment>
<gene>
    <name evidence="3" type="ORF">Fmac_003004</name>
</gene>
<protein>
    <submittedName>
        <fullName evidence="3">Uncharacterized protein</fullName>
    </submittedName>
</protein>
<dbReference type="EMBL" id="JBGMDY010000001">
    <property type="protein sequence ID" value="KAL2349004.1"/>
    <property type="molecule type" value="Genomic_DNA"/>
</dbReference>
<organism evidence="3 4">
    <name type="scientific">Flemingia macrophylla</name>
    <dbReference type="NCBI Taxonomy" id="520843"/>
    <lineage>
        <taxon>Eukaryota</taxon>
        <taxon>Viridiplantae</taxon>
        <taxon>Streptophyta</taxon>
        <taxon>Embryophyta</taxon>
        <taxon>Tracheophyta</taxon>
        <taxon>Spermatophyta</taxon>
        <taxon>Magnoliopsida</taxon>
        <taxon>eudicotyledons</taxon>
        <taxon>Gunneridae</taxon>
        <taxon>Pentapetalae</taxon>
        <taxon>rosids</taxon>
        <taxon>fabids</taxon>
        <taxon>Fabales</taxon>
        <taxon>Fabaceae</taxon>
        <taxon>Papilionoideae</taxon>
        <taxon>50 kb inversion clade</taxon>
        <taxon>NPAAA clade</taxon>
        <taxon>indigoferoid/millettioid clade</taxon>
        <taxon>Phaseoleae</taxon>
        <taxon>Flemingia</taxon>
    </lineage>
</organism>
<reference evidence="3 4" key="1">
    <citation type="submission" date="2024-08" db="EMBL/GenBank/DDBJ databases">
        <title>Insights into the chromosomal genome structure of Flemingia macrophylla.</title>
        <authorList>
            <person name="Ding Y."/>
            <person name="Zhao Y."/>
            <person name="Bi W."/>
            <person name="Wu M."/>
            <person name="Zhao G."/>
            <person name="Gong Y."/>
            <person name="Li W."/>
            <person name="Zhang P."/>
        </authorList>
    </citation>
    <scope>NUCLEOTIDE SEQUENCE [LARGE SCALE GENOMIC DNA]</scope>
    <source>
        <strain evidence="3">DYQJB</strain>
        <tissue evidence="3">Leaf</tissue>
    </source>
</reference>
<dbReference type="Proteomes" id="UP001603857">
    <property type="component" value="Unassembled WGS sequence"/>
</dbReference>
<evidence type="ECO:0000313" key="4">
    <source>
        <dbReference type="Proteomes" id="UP001603857"/>
    </source>
</evidence>
<feature type="chain" id="PRO_5044849733" evidence="2">
    <location>
        <begin position="17"/>
        <end position="319"/>
    </location>
</feature>
<keyword evidence="2" id="KW-0732">Signal</keyword>
<evidence type="ECO:0000313" key="3">
    <source>
        <dbReference type="EMBL" id="KAL2349004.1"/>
    </source>
</evidence>
<dbReference type="SUPFAM" id="SSF53756">
    <property type="entry name" value="UDP-Glycosyltransferase/glycogen phosphorylase"/>
    <property type="match status" value="1"/>
</dbReference>
<dbReference type="Gene3D" id="3.40.50.2000">
    <property type="entry name" value="Glycogen Phosphorylase B"/>
    <property type="match status" value="4"/>
</dbReference>
<proteinExistence type="inferred from homology"/>
<sequence>MWGSMLKLAELLVLEGIHVTFLITESNHQRLLHFGDIEALSACYPTFHLKVISDGYNVGRRPPWIQTVMAYSEAFPLPLLLSYEYHSCFSQPSLISVFQTSFTTNNFPLEVRFLDWAMSWPRQSLEADVLMLNTMEDLKGPVLSQIHLRFPKVYAVGPLHHHLNLRKTSDHHIPNFDTSTIVKRQDLMEIWHGLVNSNKRFLWVIRPEIMPGKDNHDRIPAEWVELHPGQCCCWGCPWSAGVTLLINSRFVAEVWKLGLDMKDVCDRKVVENMVNDLMVHKKEDFLRSAQEMAMLAHKSVSPGGSLITVYKIIDSIHQM</sequence>
<evidence type="ECO:0000256" key="2">
    <source>
        <dbReference type="SAM" id="SignalP"/>
    </source>
</evidence>
<accession>A0ABD1NLJ2</accession>
<evidence type="ECO:0000256" key="1">
    <source>
        <dbReference type="ARBA" id="ARBA00009995"/>
    </source>
</evidence>
<feature type="signal peptide" evidence="2">
    <location>
        <begin position="1"/>
        <end position="16"/>
    </location>
</feature>